<protein>
    <recommendedName>
        <fullName evidence="3">Glutathione peroxidase</fullName>
    </recommendedName>
</protein>
<dbReference type="EMBL" id="CAICTM010000123">
    <property type="protein sequence ID" value="CAB9501986.1"/>
    <property type="molecule type" value="Genomic_DNA"/>
</dbReference>
<dbReference type="Proteomes" id="UP001153069">
    <property type="component" value="Unassembled WGS sequence"/>
</dbReference>
<organism evidence="1 2">
    <name type="scientific">Seminavis robusta</name>
    <dbReference type="NCBI Taxonomy" id="568900"/>
    <lineage>
        <taxon>Eukaryota</taxon>
        <taxon>Sar</taxon>
        <taxon>Stramenopiles</taxon>
        <taxon>Ochrophyta</taxon>
        <taxon>Bacillariophyta</taxon>
        <taxon>Bacillariophyceae</taxon>
        <taxon>Bacillariophycidae</taxon>
        <taxon>Naviculales</taxon>
        <taxon>Naviculaceae</taxon>
        <taxon>Seminavis</taxon>
    </lineage>
</organism>
<evidence type="ECO:0000313" key="2">
    <source>
        <dbReference type="Proteomes" id="UP001153069"/>
    </source>
</evidence>
<gene>
    <name evidence="1" type="ORF">SEMRO_124_G059800.1</name>
</gene>
<dbReference type="Gene3D" id="3.40.30.10">
    <property type="entry name" value="Glutaredoxin"/>
    <property type="match status" value="1"/>
</dbReference>
<dbReference type="SUPFAM" id="SSF52833">
    <property type="entry name" value="Thioredoxin-like"/>
    <property type="match status" value="1"/>
</dbReference>
<sequence length="114" mass="12501">MSSNFYALSAIRGDGEMQAMKDFQGKVVREFGSQEFETDAEIQAFAASKNFPGILMKLGHVTGPGASEIWKFFMKSTKSKAPVWNFDGKFLVSKTGAVSLPTDLEADIAKLIQE</sequence>
<keyword evidence="2" id="KW-1185">Reference proteome</keyword>
<dbReference type="OrthoDB" id="446890at2759"/>
<accession>A0A9N8H5T9</accession>
<dbReference type="AlphaFoldDB" id="A0A9N8H5T9"/>
<evidence type="ECO:0008006" key="3">
    <source>
        <dbReference type="Google" id="ProtNLM"/>
    </source>
</evidence>
<proteinExistence type="predicted"/>
<name>A0A9N8H5T9_9STRA</name>
<dbReference type="InterPro" id="IPR036249">
    <property type="entry name" value="Thioredoxin-like_sf"/>
</dbReference>
<evidence type="ECO:0000313" key="1">
    <source>
        <dbReference type="EMBL" id="CAB9501986.1"/>
    </source>
</evidence>
<comment type="caution">
    <text evidence="1">The sequence shown here is derived from an EMBL/GenBank/DDBJ whole genome shotgun (WGS) entry which is preliminary data.</text>
</comment>
<reference evidence="1" key="1">
    <citation type="submission" date="2020-06" db="EMBL/GenBank/DDBJ databases">
        <authorList>
            <consortium name="Plant Systems Biology data submission"/>
        </authorList>
    </citation>
    <scope>NUCLEOTIDE SEQUENCE</scope>
    <source>
        <strain evidence="1">D6</strain>
    </source>
</reference>